<evidence type="ECO:0000313" key="3">
    <source>
        <dbReference type="Proteomes" id="UP000007490"/>
    </source>
</evidence>
<dbReference type="eggNOG" id="arCOG04972">
    <property type="taxonomic scope" value="Archaea"/>
</dbReference>
<organism evidence="2 3">
    <name type="scientific">Methanobacterium lacus (strain AL-21)</name>
    <dbReference type="NCBI Taxonomy" id="877455"/>
    <lineage>
        <taxon>Archaea</taxon>
        <taxon>Methanobacteriati</taxon>
        <taxon>Methanobacteriota</taxon>
        <taxon>Methanomada group</taxon>
        <taxon>Methanobacteria</taxon>
        <taxon>Methanobacteriales</taxon>
        <taxon>Methanobacteriaceae</taxon>
        <taxon>Methanobacterium</taxon>
    </lineage>
</organism>
<dbReference type="PANTHER" id="PTHR39162">
    <property type="entry name" value="GLL3345 PROTEIN"/>
    <property type="match status" value="1"/>
</dbReference>
<keyword evidence="3" id="KW-1185">Reference proteome</keyword>
<proteinExistence type="predicted"/>
<dbReference type="PANTHER" id="PTHR39162:SF1">
    <property type="entry name" value="SPORULATION PROTEIN YTFJ"/>
    <property type="match status" value="1"/>
</dbReference>
<dbReference type="Proteomes" id="UP000007490">
    <property type="component" value="Chromosome"/>
</dbReference>
<evidence type="ECO:0000256" key="1">
    <source>
        <dbReference type="SAM" id="MobiDB-lite"/>
    </source>
</evidence>
<gene>
    <name evidence="2" type="ordered locus">Metbo_1936</name>
</gene>
<feature type="region of interest" description="Disordered" evidence="1">
    <location>
        <begin position="123"/>
        <end position="151"/>
    </location>
</feature>
<dbReference type="STRING" id="877455.Metbo_1936"/>
<reference evidence="3" key="1">
    <citation type="submission" date="2011-02" db="EMBL/GenBank/DDBJ databases">
        <title>Complete sequence of Methanobacterium sp. AL-21.</title>
        <authorList>
            <consortium name="US DOE Joint Genome Institute"/>
            <person name="Lucas S."/>
            <person name="Copeland A."/>
            <person name="Lapidus A."/>
            <person name="Cheng J.-F."/>
            <person name="Goodwin L."/>
            <person name="Pitluck S."/>
            <person name="Chertkov O."/>
            <person name="Detter J.C."/>
            <person name="Han C."/>
            <person name="Tapia R."/>
            <person name="Land M."/>
            <person name="Hauser L."/>
            <person name="Kyrpides N."/>
            <person name="Ivanova N."/>
            <person name="Mikhailova N."/>
            <person name="Pagani I."/>
            <person name="Cadillo-Quiroz H."/>
            <person name="Imachi H."/>
            <person name="Zinder S."/>
            <person name="Liu W."/>
            <person name="Woyke T."/>
        </authorList>
    </citation>
    <scope>NUCLEOTIDE SEQUENCE [LARGE SCALE GENOMIC DNA]</scope>
    <source>
        <strain evidence="3">AL-21</strain>
    </source>
</reference>
<dbReference type="KEGG" id="mel:Metbo_1936"/>
<dbReference type="OrthoDB" id="76585at2157"/>
<protein>
    <submittedName>
        <fullName evidence="2">Sporulation protein YtfJ</fullName>
    </submittedName>
</protein>
<dbReference type="EMBL" id="CP002551">
    <property type="protein sequence ID" value="ADZ10156.1"/>
    <property type="molecule type" value="Genomic_DNA"/>
</dbReference>
<sequence>MDINDPIKTTVEEIRKVLNIENVIGETIETDEFLLLPVTRMGMGFGAGEAEGKGMDNMGGAGAGAGGAAGVEPIAMVVVHKGVKGPEGVKVMSLKSPDPLSRAIGEISTAAVEIMDQGSKMMKEKGKAKAHFKGKDKGKDTKEAEIEVKKE</sequence>
<dbReference type="GeneID" id="10278394"/>
<evidence type="ECO:0000313" key="2">
    <source>
        <dbReference type="EMBL" id="ADZ10156.1"/>
    </source>
</evidence>
<dbReference type="AlphaFoldDB" id="F0TB10"/>
<name>F0TB10_METLA</name>
<accession>F0TB10</accession>
<dbReference type="PIRSF" id="PIRSF021377">
    <property type="entry name" value="YtfJ"/>
    <property type="match status" value="1"/>
</dbReference>
<dbReference type="InterPro" id="IPR014229">
    <property type="entry name" value="Spore_YtfJ"/>
</dbReference>
<reference evidence="2 3" key="2">
    <citation type="journal article" date="2014" name="Int. J. Syst. Evol. Microbiol.">
        <title>Methanobacterium paludis sp. nov. and a novel strain of Methanobacterium lacus isolated from northern peatlands.</title>
        <authorList>
            <person name="Cadillo-Quiroz H."/>
            <person name="Brauer S.L."/>
            <person name="Goodson N."/>
            <person name="Yavitt J.B."/>
            <person name="Zinder S.H."/>
        </authorList>
    </citation>
    <scope>NUCLEOTIDE SEQUENCE [LARGE SCALE GENOMIC DNA]</scope>
    <source>
        <strain evidence="2 3">AL-21</strain>
    </source>
</reference>
<dbReference type="HOGENOM" id="CLU_115880_2_1_2"/>
<dbReference type="RefSeq" id="WP_013645507.1">
    <property type="nucleotide sequence ID" value="NC_015216.1"/>
</dbReference>
<dbReference type="Pfam" id="PF09579">
    <property type="entry name" value="Spore_YtfJ"/>
    <property type="match status" value="1"/>
</dbReference>